<dbReference type="PANTHER" id="PTHR47839">
    <property type="entry name" value="DOMAIN PROTEIN, PUTATIVE (AFU_ORTHOLOGUE AFUA_6G04830)-RELATED"/>
    <property type="match status" value="1"/>
</dbReference>
<dbReference type="STRING" id="289078.A0A2X0L677"/>
<dbReference type="GO" id="GO:0043130">
    <property type="term" value="F:ubiquitin binding"/>
    <property type="evidence" value="ECO:0007669"/>
    <property type="project" value="InterPro"/>
</dbReference>
<dbReference type="SUPFAM" id="SSF55874">
    <property type="entry name" value="ATPase domain of HSP90 chaperone/DNA topoisomerase II/histidine kinase"/>
    <property type="match status" value="1"/>
</dbReference>
<dbReference type="InterPro" id="IPR003892">
    <property type="entry name" value="CUE"/>
</dbReference>
<feature type="domain" description="CUE" evidence="3">
    <location>
        <begin position="1459"/>
        <end position="1503"/>
    </location>
</feature>
<keyword evidence="1" id="KW-0175">Coiled coil</keyword>
<dbReference type="EMBL" id="FMWP01000014">
    <property type="protein sequence ID" value="SCZ89929.1"/>
    <property type="molecule type" value="Genomic_DNA"/>
</dbReference>
<proteinExistence type="predicted"/>
<dbReference type="Proteomes" id="UP000249723">
    <property type="component" value="Unassembled WGS sequence"/>
</dbReference>
<reference evidence="5" key="1">
    <citation type="submission" date="2016-10" db="EMBL/GenBank/DDBJ databases">
        <authorList>
            <person name="Jeantristanb JTB J.-T."/>
            <person name="Ricardo R."/>
        </authorList>
    </citation>
    <scope>NUCLEOTIDE SEQUENCE [LARGE SCALE GENOMIC DNA]</scope>
</reference>
<name>A0A2X0L677_9BASI</name>
<dbReference type="OrthoDB" id="10031156at2759"/>
<feature type="coiled-coil region" evidence="1">
    <location>
        <begin position="1434"/>
        <end position="1470"/>
    </location>
</feature>
<dbReference type="InterPro" id="IPR058210">
    <property type="entry name" value="SACS/Nov_dom"/>
</dbReference>
<evidence type="ECO:0000313" key="4">
    <source>
        <dbReference type="EMBL" id="SCZ89929.1"/>
    </source>
</evidence>
<organism evidence="4 5">
    <name type="scientific">Microbotryum saponariae</name>
    <dbReference type="NCBI Taxonomy" id="289078"/>
    <lineage>
        <taxon>Eukaryota</taxon>
        <taxon>Fungi</taxon>
        <taxon>Dikarya</taxon>
        <taxon>Basidiomycota</taxon>
        <taxon>Pucciniomycotina</taxon>
        <taxon>Microbotryomycetes</taxon>
        <taxon>Microbotryales</taxon>
        <taxon>Microbotryaceae</taxon>
        <taxon>Microbotryum</taxon>
    </lineage>
</organism>
<dbReference type="PANTHER" id="PTHR47839:SF1">
    <property type="entry name" value="DOMAIN PROTEIN, PUTATIVE (AFU_ORTHOLOGUE AFUA_6G04830)-RELATED"/>
    <property type="match status" value="1"/>
</dbReference>
<evidence type="ECO:0000256" key="1">
    <source>
        <dbReference type="SAM" id="Coils"/>
    </source>
</evidence>
<protein>
    <submittedName>
        <fullName evidence="4">BZ3500_MvSof-1268-A1-R1_Chr1-3g01669 protein</fullName>
    </submittedName>
</protein>
<dbReference type="Gene3D" id="3.30.565.10">
    <property type="entry name" value="Histidine kinase-like ATPase, C-terminal domain"/>
    <property type="match status" value="1"/>
</dbReference>
<evidence type="ECO:0000256" key="2">
    <source>
        <dbReference type="SAM" id="MobiDB-lite"/>
    </source>
</evidence>
<gene>
    <name evidence="4" type="ORF">BZ3500_MVSOF-1268-A1-R1_CHR1-3G01669</name>
</gene>
<evidence type="ECO:0000313" key="5">
    <source>
        <dbReference type="Proteomes" id="UP000249723"/>
    </source>
</evidence>
<dbReference type="CDD" id="cd14279">
    <property type="entry name" value="CUE"/>
    <property type="match status" value="1"/>
</dbReference>
<feature type="compositionally biased region" description="Low complexity" evidence="2">
    <location>
        <begin position="1573"/>
        <end position="1585"/>
    </location>
</feature>
<sequence>MQTDLKQLKHLLSQGVDEAVSVNQRALIEKILARYSGEQTVFRELLQNSDDAGASHVEIHFRTTVDPASATTLHSSDQATGGLPNLKKHKLAQIVVRNDGQVFRDEDWMRLKKIAEGNPDESKIGAFGVGFYSLFSICDEPLVSSGEKVMLFFWKDGGDQLYVKTAVDPSGLNHCSSEGHPWSTFSMDLREPEPMPDPLVFARFLTTCLAFTTKIRHVSMHFDGHVLFRVTKTLAPSRPIPLRSHLAATSPLKILHLTRIDEAPVQLKVDVSRWLLCYAVQPKAPTPSFASAPAAAASSFASKMLAAFTSKSSATPAPASVPTASSSAATPIQDPFTLLAVSLFLRTVSSTLRVTPTRQFSTEMLRATKKGLPSTTVYSLIWTGKDEFDASQAGKEAVATTEEKNARQVFAGLLSNLESSGRVFIGFPTFQTTGCASSIAARFVSTVERESLDFQAKYVADWNRELLAMGGVLARTVFEEEMSEIARLYTAKIDDEQKKRLQERALHLMRFFTYTPSTPQEIVSTLTEAAFFQSNANTSITLISQLGPTPASKVRLPNPALTFIKGIPVVPELVSSGAPRLMGILHEKGLVKDISLEDILNDLATHPLTIAEAGDAFRWWLSLAANRSYSPSLLARLKDSAMLSLRDRTTEEERILPLSAFKTYLNPQTITPDLPLPDHTLPFELTRRFQGADLARVFEFTELTSLDWARHVVSPACTGAKTSAETNVLVSPPFAEKFLMTISRGWSTLSTSRQHELSTLMAPLRFMPTRQGQKLASESYFPSVVLFEDLPIVTLPSGTAVKGALEKVLLALGVRRHVELQLVFTRLLGAEGGWSHVDVVRYLVSVSATLTANELDRLRKTAWLPQEGEAPIISAPDAEGQIGKTKTVRHMAATLYEPTEAHRRLVLPLLDWTKSLMEWRSSSEEAKLMFSLGLLKAPAVAELLKIAANSEDASRQRAAFEYFLEQYATAGFAATYLPSKHALPFVPAIKDGKRIFGKPHDVYSNVDCACLGFAVLDEQYQHEAAKLKVARDPPARDLVSAILLSPPKTLEKARQTFAYLSSCVSNFGSDELSTLERANIIPIGGNLVSPSTCFFETEQALPPGLKTLFIVIPDFGLNARPFLVTIGVKASPSMNEIAAMLIADPDRFLDLSGSSERYLSLLRMVAASFQSLPFTLKSRARMSAFFLGTKRVATGSHGGPNQPTLLDDDSDDEDGGRYGSALTYQLSRASDLAINDDPQSFRVFQADVWSCPQEDALEALAEGLGASRISKLVAEGYRSSGEADPNSKRAHELHGIVVERTFLFLSERKQQYGKGELRHDPDWIQSGGGKHLQVIEVRSIELVRTLSVGRTTKRHSQAASAFAKASSQGDLLLYIAGDVELDYYEGFGKVATALCRLLLSKQRANDTLLYMTILSTPLKALRRRGFNVDRIVNARKAEREAADLRMREERARAQLDAARTAEEVKQLEQLFPDADPAFLSQLLLQQAPPKVENAVNALLTSSGYPRRSDSKERGTLAPNPGTGIGATGPAAQNSLAALKQQALGDSGSPGRSPSPAPSSSPSIPSSNDKGLFSKMKSSLSRSSMSNGAGSIASVPRSSSSSSLTGDQPPRLPRPSTSGTSTAGSTPSSTDAIRSNVRKAIQASRPEHGSSVSNGIDKTSVKESEQSYCDATAGTNLVSMGDVAGLKFFIDRTVADPRTFVRDHVHSIDRFIRLIVLPVGEVLTLDHRALHIFFDSTGPLIAFNRNGSIYLNLRYYEAWYDPQVQQGQLHDALISTYHTLAHEVAHNLVKPHNSEHEFYFSSICEEYFLRMAQLLGRVEQEQQAAAPRRE</sequence>
<dbReference type="InterPro" id="IPR036890">
    <property type="entry name" value="HATPase_C_sf"/>
</dbReference>
<dbReference type="InterPro" id="IPR022155">
    <property type="entry name" value="DUF3684"/>
</dbReference>
<dbReference type="PROSITE" id="PS51140">
    <property type="entry name" value="CUE"/>
    <property type="match status" value="1"/>
</dbReference>
<dbReference type="Pfam" id="PF12449">
    <property type="entry name" value="DUF3684"/>
    <property type="match status" value="1"/>
</dbReference>
<feature type="compositionally biased region" description="Low complexity" evidence="2">
    <location>
        <begin position="1517"/>
        <end position="1529"/>
    </location>
</feature>
<feature type="region of interest" description="Disordered" evidence="2">
    <location>
        <begin position="1502"/>
        <end position="1529"/>
    </location>
</feature>
<feature type="region of interest" description="Disordered" evidence="2">
    <location>
        <begin position="1541"/>
        <end position="1660"/>
    </location>
</feature>
<dbReference type="NCBIfam" id="NF047352">
    <property type="entry name" value="P_loop_sacsin"/>
    <property type="match status" value="1"/>
</dbReference>
<keyword evidence="5" id="KW-1185">Reference proteome</keyword>
<accession>A0A2X0L677</accession>
<evidence type="ECO:0000259" key="3">
    <source>
        <dbReference type="PROSITE" id="PS51140"/>
    </source>
</evidence>
<dbReference type="Pfam" id="PF25794">
    <property type="entry name" value="SACS"/>
    <property type="match status" value="1"/>
</dbReference>
<feature type="compositionally biased region" description="Low complexity" evidence="2">
    <location>
        <begin position="1614"/>
        <end position="1629"/>
    </location>
</feature>